<dbReference type="EMBL" id="DTPI01000005">
    <property type="protein sequence ID" value="HGE65624.1"/>
    <property type="molecule type" value="Genomic_DNA"/>
</dbReference>
<name>A0A7C3YNX4_9EURY</name>
<evidence type="ECO:0000313" key="2">
    <source>
        <dbReference type="EMBL" id="HGE65624.1"/>
    </source>
</evidence>
<sequence length="165" mass="18017">MDVLSHTFLPLIFLLGIGRLSKRHIMISPASLLPDLDKLFLTGLLHSLLVISPVLLAIAAAERKLKGNLETSLILSFFVLSHVFLDILDGGPVPVAYPAVSLGFGISYNARIFVSNLTVSDIFPSVEIREISPSESYELFSGFGLASAIIFFMILIVKVIKSERC</sequence>
<dbReference type="AlphaFoldDB" id="A0A7C3YNX4"/>
<organism evidence="2">
    <name type="scientific">Geoglobus ahangari</name>
    <dbReference type="NCBI Taxonomy" id="113653"/>
    <lineage>
        <taxon>Archaea</taxon>
        <taxon>Methanobacteriati</taxon>
        <taxon>Methanobacteriota</taxon>
        <taxon>Archaeoglobi</taxon>
        <taxon>Archaeoglobales</taxon>
        <taxon>Archaeoglobaceae</taxon>
        <taxon>Geoglobus</taxon>
    </lineage>
</organism>
<feature type="transmembrane region" description="Helical" evidence="1">
    <location>
        <begin position="39"/>
        <end position="59"/>
    </location>
</feature>
<evidence type="ECO:0008006" key="3">
    <source>
        <dbReference type="Google" id="ProtNLM"/>
    </source>
</evidence>
<protein>
    <recommendedName>
        <fullName evidence="3">Metal-dependent hydrolase</fullName>
    </recommendedName>
</protein>
<keyword evidence="1" id="KW-0812">Transmembrane</keyword>
<reference evidence="2" key="1">
    <citation type="journal article" date="2020" name="mSystems">
        <title>Genome- and Community-Level Interaction Insights into Carbon Utilization and Element Cycling Functions of Hydrothermarchaeota in Hydrothermal Sediment.</title>
        <authorList>
            <person name="Zhou Z."/>
            <person name="Liu Y."/>
            <person name="Xu W."/>
            <person name="Pan J."/>
            <person name="Luo Z.H."/>
            <person name="Li M."/>
        </authorList>
    </citation>
    <scope>NUCLEOTIDE SEQUENCE [LARGE SCALE GENOMIC DNA]</scope>
    <source>
        <strain evidence="2">SpSt-97</strain>
    </source>
</reference>
<feature type="transmembrane region" description="Helical" evidence="1">
    <location>
        <begin position="71"/>
        <end position="88"/>
    </location>
</feature>
<accession>A0A7C3YNX4</accession>
<keyword evidence="1" id="KW-1133">Transmembrane helix</keyword>
<evidence type="ECO:0000256" key="1">
    <source>
        <dbReference type="SAM" id="Phobius"/>
    </source>
</evidence>
<feature type="transmembrane region" description="Helical" evidence="1">
    <location>
        <begin position="139"/>
        <end position="160"/>
    </location>
</feature>
<gene>
    <name evidence="2" type="ORF">ENX77_00565</name>
</gene>
<proteinExistence type="predicted"/>
<keyword evidence="1" id="KW-0472">Membrane</keyword>
<comment type="caution">
    <text evidence="2">The sequence shown here is derived from an EMBL/GenBank/DDBJ whole genome shotgun (WGS) entry which is preliminary data.</text>
</comment>